<protein>
    <recommendedName>
        <fullName evidence="3">SbsA Ig-like domain-containing protein</fullName>
    </recommendedName>
</protein>
<keyword evidence="2" id="KW-1185">Reference proteome</keyword>
<accession>A0ABW6R5W3</accession>
<sequence length="234" mass="24645">MLRGPNGNNSVRGHPRIGPLACGLATNLGRSWSKKVNCARQVGLTTIQHRGSYEDHGPPSMLVSGEHAKAAVWRNGGICCGGINCGAWRSVLRCYRPRCPARPAPPDPLAGSAGGGDSYYPLDGNGGYDAVDYDISIDYDPPTHQLIGHARLHAAATQPLQAFNLDYTGPPVQAVKVNGLPAGIDRNGEDVLTITPDQMLLPGMAFTVTVDYSGLGEFADQEGGEVGDGRLLAD</sequence>
<dbReference type="InterPro" id="IPR042097">
    <property type="entry name" value="Aminopeptidase_N-like_N_sf"/>
</dbReference>
<dbReference type="EMBL" id="JBIAPI010000016">
    <property type="protein sequence ID" value="MFF3228914.1"/>
    <property type="molecule type" value="Genomic_DNA"/>
</dbReference>
<dbReference type="Gene3D" id="2.60.40.1730">
    <property type="entry name" value="tricorn interacting facor f3 domain"/>
    <property type="match status" value="1"/>
</dbReference>
<dbReference type="RefSeq" id="WP_387726091.1">
    <property type="nucleotide sequence ID" value="NZ_JBIAPI010000016.1"/>
</dbReference>
<proteinExistence type="predicted"/>
<dbReference type="SUPFAM" id="SSF63737">
    <property type="entry name" value="Leukotriene A4 hydrolase N-terminal domain"/>
    <property type="match status" value="1"/>
</dbReference>
<dbReference type="Proteomes" id="UP001601948">
    <property type="component" value="Unassembled WGS sequence"/>
</dbReference>
<organism evidence="1 2">
    <name type="scientific">Nocardia suismassiliense</name>
    <dbReference type="NCBI Taxonomy" id="2077092"/>
    <lineage>
        <taxon>Bacteria</taxon>
        <taxon>Bacillati</taxon>
        <taxon>Actinomycetota</taxon>
        <taxon>Actinomycetes</taxon>
        <taxon>Mycobacteriales</taxon>
        <taxon>Nocardiaceae</taxon>
        <taxon>Nocardia</taxon>
    </lineage>
</organism>
<gene>
    <name evidence="1" type="ORF">ACFYV7_39430</name>
</gene>
<name>A0ABW6R5W3_9NOCA</name>
<evidence type="ECO:0000313" key="2">
    <source>
        <dbReference type="Proteomes" id="UP001601948"/>
    </source>
</evidence>
<evidence type="ECO:0008006" key="3">
    <source>
        <dbReference type="Google" id="ProtNLM"/>
    </source>
</evidence>
<evidence type="ECO:0000313" key="1">
    <source>
        <dbReference type="EMBL" id="MFF3228914.1"/>
    </source>
</evidence>
<comment type="caution">
    <text evidence="1">The sequence shown here is derived from an EMBL/GenBank/DDBJ whole genome shotgun (WGS) entry which is preliminary data.</text>
</comment>
<reference evidence="1 2" key="1">
    <citation type="submission" date="2024-10" db="EMBL/GenBank/DDBJ databases">
        <title>The Natural Products Discovery Center: Release of the First 8490 Sequenced Strains for Exploring Actinobacteria Biosynthetic Diversity.</title>
        <authorList>
            <person name="Kalkreuter E."/>
            <person name="Kautsar S.A."/>
            <person name="Yang D."/>
            <person name="Bader C.D."/>
            <person name="Teijaro C.N."/>
            <person name="Fluegel L."/>
            <person name="Davis C.M."/>
            <person name="Simpson J.R."/>
            <person name="Lauterbach L."/>
            <person name="Steele A.D."/>
            <person name="Gui C."/>
            <person name="Meng S."/>
            <person name="Li G."/>
            <person name="Viehrig K."/>
            <person name="Ye F."/>
            <person name="Su P."/>
            <person name="Kiefer A.F."/>
            <person name="Nichols A."/>
            <person name="Cepeda A.J."/>
            <person name="Yan W."/>
            <person name="Fan B."/>
            <person name="Jiang Y."/>
            <person name="Adhikari A."/>
            <person name="Zheng C.-J."/>
            <person name="Schuster L."/>
            <person name="Cowan T.M."/>
            <person name="Smanski M.J."/>
            <person name="Chevrette M.G."/>
            <person name="De Carvalho L.P.S."/>
            <person name="Shen B."/>
        </authorList>
    </citation>
    <scope>NUCLEOTIDE SEQUENCE [LARGE SCALE GENOMIC DNA]</scope>
    <source>
        <strain evidence="1 2">NPDC003040</strain>
    </source>
</reference>